<gene>
    <name evidence="1" type="ORF">OSTQU699_LOCUS4596</name>
</gene>
<accession>A0A8S1IW86</accession>
<protein>
    <submittedName>
        <fullName evidence="1">Uncharacterized protein</fullName>
    </submittedName>
</protein>
<evidence type="ECO:0000313" key="1">
    <source>
        <dbReference type="EMBL" id="CAD7699237.1"/>
    </source>
</evidence>
<name>A0A8S1IW86_9CHLO</name>
<reference evidence="1" key="1">
    <citation type="submission" date="2020-12" db="EMBL/GenBank/DDBJ databases">
        <authorList>
            <person name="Iha C."/>
        </authorList>
    </citation>
    <scope>NUCLEOTIDE SEQUENCE</scope>
</reference>
<dbReference type="Proteomes" id="UP000708148">
    <property type="component" value="Unassembled WGS sequence"/>
</dbReference>
<comment type="caution">
    <text evidence="1">The sequence shown here is derived from an EMBL/GenBank/DDBJ whole genome shotgun (WGS) entry which is preliminary data.</text>
</comment>
<sequence>MGHLSWVRMGAGNVGREAAAMSGGLRRHLGRVPRLLRVKDFAEARRPEIAALVDYVQSAQGGGKGAAVPGRKKRWRRTASFVRHQFGKIHGDSAALAGRSKRRRRTKVDWCFQLVCVLLA</sequence>
<keyword evidence="2" id="KW-1185">Reference proteome</keyword>
<organism evidence="1 2">
    <name type="scientific">Ostreobium quekettii</name>
    <dbReference type="NCBI Taxonomy" id="121088"/>
    <lineage>
        <taxon>Eukaryota</taxon>
        <taxon>Viridiplantae</taxon>
        <taxon>Chlorophyta</taxon>
        <taxon>core chlorophytes</taxon>
        <taxon>Ulvophyceae</taxon>
        <taxon>TCBD clade</taxon>
        <taxon>Bryopsidales</taxon>
        <taxon>Ostreobineae</taxon>
        <taxon>Ostreobiaceae</taxon>
        <taxon>Ostreobium</taxon>
    </lineage>
</organism>
<evidence type="ECO:0000313" key="2">
    <source>
        <dbReference type="Proteomes" id="UP000708148"/>
    </source>
</evidence>
<proteinExistence type="predicted"/>
<dbReference type="EMBL" id="CAJHUC010000976">
    <property type="protein sequence ID" value="CAD7699237.1"/>
    <property type="molecule type" value="Genomic_DNA"/>
</dbReference>
<dbReference type="AlphaFoldDB" id="A0A8S1IW86"/>